<keyword evidence="3" id="KW-1185">Reference proteome</keyword>
<feature type="transmembrane region" description="Helical" evidence="1">
    <location>
        <begin position="270"/>
        <end position="292"/>
    </location>
</feature>
<evidence type="ECO:0000313" key="3">
    <source>
        <dbReference type="Proteomes" id="UP000800981"/>
    </source>
</evidence>
<gene>
    <name evidence="2" type="ORF">G9H71_02580</name>
</gene>
<reference evidence="2 3" key="1">
    <citation type="submission" date="2020-03" db="EMBL/GenBank/DDBJ databases">
        <title>Two novel Motilibacter sp.</title>
        <authorList>
            <person name="Liu S."/>
        </authorList>
    </citation>
    <scope>NUCLEOTIDE SEQUENCE [LARGE SCALE GENOMIC DNA]</scope>
    <source>
        <strain evidence="2 3">E257</strain>
    </source>
</reference>
<feature type="transmembrane region" description="Helical" evidence="1">
    <location>
        <begin position="88"/>
        <end position="110"/>
    </location>
</feature>
<accession>A0ABX0GPM1</accession>
<keyword evidence="1" id="KW-0812">Transmembrane</keyword>
<comment type="caution">
    <text evidence="2">The sequence shown here is derived from an EMBL/GenBank/DDBJ whole genome shotgun (WGS) entry which is preliminary data.</text>
</comment>
<sequence length="384" mass="42775">MIDPLLPQQIAGLYGRDGSVFATHILRSFQPKVLIIIYSTALLLGLIIWTAASGDLLGASEHPWAFALFGDNPGKPKSVRLPLFLDPVGIVLILTALSVPLLCAQQVVGINKFNEMNERNMQYRVSSLDLAKLNQLVRKTNRAFSFVGSRWVSLGILMMSCWNAVIFKNNIDKYGLLSSWNPSRLTDDDWRKVAYNGWWANDQSNRALSTAVVVIGTYLTYHVTKQLAMGIIFAVFAGRALKRGFGVAPNLELNTDGYHGLRDLRYFMQWTYVATTLDFFMMMGILVVWLPFNVLTVFMLLVVVATNVLTVLYPTSVAIGGALLEKKHFVRMLANSSTGDELEKQVTRVWAAPSIPFRLRSALSVITIYLLLPTLLALVSALLK</sequence>
<feature type="transmembrane region" description="Helical" evidence="1">
    <location>
        <begin position="33"/>
        <end position="52"/>
    </location>
</feature>
<feature type="transmembrane region" description="Helical" evidence="1">
    <location>
        <begin position="362"/>
        <end position="383"/>
    </location>
</feature>
<feature type="transmembrane region" description="Helical" evidence="1">
    <location>
        <begin position="298"/>
        <end position="324"/>
    </location>
</feature>
<organism evidence="2 3">
    <name type="scientific">Motilibacter deserti</name>
    <dbReference type="NCBI Taxonomy" id="2714956"/>
    <lineage>
        <taxon>Bacteria</taxon>
        <taxon>Bacillati</taxon>
        <taxon>Actinomycetota</taxon>
        <taxon>Actinomycetes</taxon>
        <taxon>Motilibacterales</taxon>
        <taxon>Motilibacteraceae</taxon>
        <taxon>Motilibacter</taxon>
    </lineage>
</organism>
<protein>
    <recommendedName>
        <fullName evidence="4">CysZ protein</fullName>
    </recommendedName>
</protein>
<dbReference type="Proteomes" id="UP000800981">
    <property type="component" value="Unassembled WGS sequence"/>
</dbReference>
<dbReference type="RefSeq" id="WP_166277318.1">
    <property type="nucleotide sequence ID" value="NZ_JAANNP010000001.1"/>
</dbReference>
<keyword evidence="1" id="KW-0472">Membrane</keyword>
<name>A0ABX0GPM1_9ACTN</name>
<evidence type="ECO:0000256" key="1">
    <source>
        <dbReference type="SAM" id="Phobius"/>
    </source>
</evidence>
<proteinExistence type="predicted"/>
<keyword evidence="1" id="KW-1133">Transmembrane helix</keyword>
<dbReference type="EMBL" id="JAANNP010000001">
    <property type="protein sequence ID" value="NHC12667.1"/>
    <property type="molecule type" value="Genomic_DNA"/>
</dbReference>
<evidence type="ECO:0008006" key="4">
    <source>
        <dbReference type="Google" id="ProtNLM"/>
    </source>
</evidence>
<evidence type="ECO:0000313" key="2">
    <source>
        <dbReference type="EMBL" id="NHC12667.1"/>
    </source>
</evidence>